<dbReference type="PATRIC" id="fig|1173027.3.peg.5060"/>
<dbReference type="HOGENOM" id="CLU_002404_0_0_3"/>
<keyword evidence="3" id="KW-1185">Reference proteome</keyword>
<name>K9WIL4_9CYAN</name>
<dbReference type="InterPro" id="IPR011990">
    <property type="entry name" value="TPR-like_helical_dom_sf"/>
</dbReference>
<dbReference type="PANTHER" id="PTHR10098">
    <property type="entry name" value="RAPSYN-RELATED"/>
    <property type="match status" value="1"/>
</dbReference>
<evidence type="ECO:0000313" key="3">
    <source>
        <dbReference type="Proteomes" id="UP000010471"/>
    </source>
</evidence>
<evidence type="ECO:0000313" key="2">
    <source>
        <dbReference type="EMBL" id="AFZ20255.1"/>
    </source>
</evidence>
<dbReference type="EMBL" id="CP003630">
    <property type="protein sequence ID" value="AFZ20255.1"/>
    <property type="molecule type" value="Genomic_DNA"/>
</dbReference>
<proteinExistence type="predicted"/>
<evidence type="ECO:0000259" key="1">
    <source>
        <dbReference type="Pfam" id="PF12770"/>
    </source>
</evidence>
<dbReference type="Proteomes" id="UP000010471">
    <property type="component" value="Chromosome"/>
</dbReference>
<dbReference type="RefSeq" id="WP_015184391.1">
    <property type="nucleotide sequence ID" value="NC_019738.1"/>
</dbReference>
<protein>
    <recommendedName>
        <fullName evidence="1">CHAT domain-containing protein</fullName>
    </recommendedName>
</protein>
<dbReference type="eggNOG" id="COG4995">
    <property type="taxonomic scope" value="Bacteria"/>
</dbReference>
<accession>K9WIL4</accession>
<dbReference type="eggNOG" id="COG0457">
    <property type="taxonomic scope" value="Bacteria"/>
</dbReference>
<feature type="domain" description="CHAT" evidence="1">
    <location>
        <begin position="647"/>
        <end position="920"/>
    </location>
</feature>
<dbReference type="KEGG" id="mic:Mic7113_4573"/>
<reference evidence="2 3" key="1">
    <citation type="submission" date="2012-06" db="EMBL/GenBank/DDBJ databases">
        <title>Finished chromosome of genome of Microcoleus sp. PCC 7113.</title>
        <authorList>
            <consortium name="US DOE Joint Genome Institute"/>
            <person name="Gugger M."/>
            <person name="Coursin T."/>
            <person name="Rippka R."/>
            <person name="Tandeau De Marsac N."/>
            <person name="Huntemann M."/>
            <person name="Wei C.-L."/>
            <person name="Han J."/>
            <person name="Detter J.C."/>
            <person name="Han C."/>
            <person name="Tapia R."/>
            <person name="Chen A."/>
            <person name="Kyrpides N."/>
            <person name="Mavromatis K."/>
            <person name="Markowitz V."/>
            <person name="Szeto E."/>
            <person name="Ivanova N."/>
            <person name="Pagani I."/>
            <person name="Pati A."/>
            <person name="Goodwin L."/>
            <person name="Nordberg H.P."/>
            <person name="Cantor M.N."/>
            <person name="Hua S.X."/>
            <person name="Woyke T."/>
            <person name="Kerfeld C.A."/>
        </authorList>
    </citation>
    <scope>NUCLEOTIDE SEQUENCE [LARGE SCALE GENOMIC DNA]</scope>
    <source>
        <strain evidence="2 3">PCC 7113</strain>
    </source>
</reference>
<dbReference type="InterPro" id="IPR024983">
    <property type="entry name" value="CHAT_dom"/>
</dbReference>
<dbReference type="STRING" id="1173027.Mic7113_4573"/>
<dbReference type="Pfam" id="PF13432">
    <property type="entry name" value="TPR_16"/>
    <property type="match status" value="1"/>
</dbReference>
<dbReference type="Pfam" id="PF12770">
    <property type="entry name" value="CHAT"/>
    <property type="match status" value="1"/>
</dbReference>
<dbReference type="SUPFAM" id="SSF48452">
    <property type="entry name" value="TPR-like"/>
    <property type="match status" value="3"/>
</dbReference>
<gene>
    <name evidence="2" type="ORF">Mic7113_4573</name>
</gene>
<dbReference type="SMART" id="SM00028">
    <property type="entry name" value="TPR"/>
    <property type="match status" value="6"/>
</dbReference>
<dbReference type="Gene3D" id="1.25.40.10">
    <property type="entry name" value="Tetratricopeptide repeat domain"/>
    <property type="match status" value="3"/>
</dbReference>
<organism evidence="2 3">
    <name type="scientific">Allocoleopsis franciscana PCC 7113</name>
    <dbReference type="NCBI Taxonomy" id="1173027"/>
    <lineage>
        <taxon>Bacteria</taxon>
        <taxon>Bacillati</taxon>
        <taxon>Cyanobacteriota</taxon>
        <taxon>Cyanophyceae</taxon>
        <taxon>Coleofasciculales</taxon>
        <taxon>Coleofasciculaceae</taxon>
        <taxon>Allocoleopsis</taxon>
        <taxon>Allocoleopsis franciscana</taxon>
    </lineage>
</organism>
<dbReference type="PANTHER" id="PTHR10098:SF112">
    <property type="entry name" value="SLR0380 PROTEIN"/>
    <property type="match status" value="1"/>
</dbReference>
<dbReference type="InterPro" id="IPR019734">
    <property type="entry name" value="TPR_rpt"/>
</dbReference>
<sequence>MSSKSPLFCHPIRLLRKSAPRRAYQQIVRLSLIALLALITTLSVPALSAQPIEGTAQGISQSSNANLLLQQGIELYETGQFSQAIEVWQQAVSAFVTQGDSLNQALLLRYLSLAYQHLGQWQEAEGAIANSLNLLNNQVQTANTQAYLDVFAKVLNTQGRLQWAQGQWSEALLTWNKAAATYEKAGNKTGVIGSLINHAQALQSLGLTSQAEAELQKIELILNQQSNSELKATGLQNLGKALRQVGKLRQSQAVLLKSRTVAKDFQLSKALGSALLELGNTERALGNRASAIGQEEDEKKHTQAAIAFYQQAADSPPLKLHAQLNLLSLLVETGQWSEAAKLQSTIQGLMVSLPVSQTTIYARLNFARSLTCLQPNLDTSAFSCMSRARQEKRREQLPQQTLVPVSSPEIAQILADTVQQARTLKDRRAESYALGQLGGLYELTEQWSAAQELTQKALLLAEESQAPDIRYRWEWQLGRLWEKQGNRKRAILAYKEAVKTLKSVKSDLLTIDSEVQFSFRDNVEPIHRKLVDLLLRTEESSEPSQSDLQEAIEVIDSLQLAELENFLSCNLSERVQLNQEGDKVDQKAAFIYPIILENRLEVIAKLPGQPLKHHVNSVKRSEVEKTAIDLRSYLLRRNRPEEVIKNATQVYEWLIKPLEPDLENTKEVKTLVFVLDGVLRNIPMSVLYDGKRKEYLMQKPYALALVPGLQLFDLRPLQRERLEVLIAGVSEQRQVEQRTFSALPSVPEELQEVGNIVPSESLLNPKFTEANLQQKINSGAFSAVHIATHGKFSSDPEETYILAYDQLLKSSDLNNLLRINNQSPSRSVELLVLSACETAQGDNRATLGLAGIAVRAGARSVLSTLWQVSDRSTAELMGQFYKELTKPEVTKAEALHQAQLELFKQYKAPYYWAPYVLVGNWL</sequence>
<dbReference type="OrthoDB" id="446317at2"/>
<dbReference type="AlphaFoldDB" id="K9WIL4"/>